<keyword evidence="2" id="KW-0479">Metal-binding</keyword>
<keyword evidence="1" id="KW-0001">2Fe-2S</keyword>
<feature type="domain" description="Iron-binding zinc finger CDGSH type" evidence="5">
    <location>
        <begin position="29"/>
        <end position="66"/>
    </location>
</feature>
<evidence type="ECO:0000256" key="1">
    <source>
        <dbReference type="ARBA" id="ARBA00022714"/>
    </source>
</evidence>
<dbReference type="SMR" id="Q8TQ72"/>
<dbReference type="InterPro" id="IPR018967">
    <property type="entry name" value="FeS-contain_CDGSH-typ"/>
</dbReference>
<dbReference type="SMART" id="SM00704">
    <property type="entry name" value="ZnF_CDGSH"/>
    <property type="match status" value="1"/>
</dbReference>
<proteinExistence type="predicted"/>
<name>Q8TQ72_METAC</name>
<dbReference type="GO" id="GO:0005737">
    <property type="term" value="C:cytoplasm"/>
    <property type="evidence" value="ECO:0007669"/>
    <property type="project" value="UniProtKB-ARBA"/>
</dbReference>
<dbReference type="STRING" id="188937.MA_1680"/>
<dbReference type="InterPro" id="IPR042216">
    <property type="entry name" value="MitoNEET_CISD"/>
</dbReference>
<dbReference type="AlphaFoldDB" id="Q8TQ72"/>
<evidence type="ECO:0000256" key="3">
    <source>
        <dbReference type="ARBA" id="ARBA00023004"/>
    </source>
</evidence>
<dbReference type="EnsemblBacteria" id="AAM05087">
    <property type="protein sequence ID" value="AAM05087"/>
    <property type="gene ID" value="MA_1680"/>
</dbReference>
<dbReference type="PIRSF" id="PIRSF009180">
    <property type="entry name" value="UCP009180"/>
    <property type="match status" value="1"/>
</dbReference>
<dbReference type="Pfam" id="PF06902">
    <property type="entry name" value="Fer4_19"/>
    <property type="match status" value="1"/>
</dbReference>
<dbReference type="InterPro" id="IPR016548">
    <property type="entry name" value="UCP009180"/>
</dbReference>
<dbReference type="InParanoid" id="Q8TQ72"/>
<evidence type="ECO:0000256" key="2">
    <source>
        <dbReference type="ARBA" id="ARBA00022723"/>
    </source>
</evidence>
<evidence type="ECO:0000313" key="7">
    <source>
        <dbReference type="Proteomes" id="UP000002487"/>
    </source>
</evidence>
<organism evidence="6 7">
    <name type="scientific">Methanosarcina acetivorans (strain ATCC 35395 / DSM 2834 / JCM 12185 / C2A)</name>
    <dbReference type="NCBI Taxonomy" id="188937"/>
    <lineage>
        <taxon>Archaea</taxon>
        <taxon>Methanobacteriati</taxon>
        <taxon>Methanobacteriota</taxon>
        <taxon>Stenosarchaea group</taxon>
        <taxon>Methanomicrobia</taxon>
        <taxon>Methanosarcinales</taxon>
        <taxon>Methanosarcinaceae</taxon>
        <taxon>Methanosarcina</taxon>
    </lineage>
</organism>
<evidence type="ECO:0000256" key="4">
    <source>
        <dbReference type="ARBA" id="ARBA00023014"/>
    </source>
</evidence>
<dbReference type="InterPro" id="IPR010693">
    <property type="entry name" value="Divergent_4Fe-4S_mono-cluster"/>
</dbReference>
<dbReference type="EMBL" id="AE010299">
    <property type="protein sequence ID" value="AAM05087.1"/>
    <property type="molecule type" value="Genomic_DNA"/>
</dbReference>
<dbReference type="KEGG" id="mac:MA_1680"/>
<sequence>MVSQSEEKKPSIKVIKNGPYLVRNLKNFRNSKGESIETKPIMALCRCGKSENKPFCDGAHEKIGFSGEKEENRVPDDVKDYKGKKIIIHDNRGVCAHAEFCIKGASSVFKKGKKPWIDPEAANPEEIEKIIRSCPSGALSYSRDGVLYRDYPRPPAIIVCKDSFYKVVGNIEGYVPLTVRFRNQKSITHSAAAELQKTSSFVTGPTGRLNSKTKRIEYVEGRSRLIKAIKAY</sequence>
<evidence type="ECO:0000259" key="5">
    <source>
        <dbReference type="SMART" id="SM00704"/>
    </source>
</evidence>
<gene>
    <name evidence="6" type="ordered locus">MA_1680</name>
</gene>
<accession>Q8TQ72</accession>
<dbReference type="HOGENOM" id="CLU_1233392_0_0_2"/>
<dbReference type="Proteomes" id="UP000002487">
    <property type="component" value="Chromosome"/>
</dbReference>
<keyword evidence="3" id="KW-0408">Iron</keyword>
<protein>
    <recommendedName>
        <fullName evidence="5">Iron-binding zinc finger CDGSH type domain-containing protein</fullName>
    </recommendedName>
</protein>
<dbReference type="GO" id="GO:0051537">
    <property type="term" value="F:2 iron, 2 sulfur cluster binding"/>
    <property type="evidence" value="ECO:0007669"/>
    <property type="project" value="UniProtKB-KW"/>
</dbReference>
<keyword evidence="7" id="KW-1185">Reference proteome</keyword>
<evidence type="ECO:0000313" key="6">
    <source>
        <dbReference type="EMBL" id="AAM05087.1"/>
    </source>
</evidence>
<dbReference type="Gene3D" id="3.40.5.90">
    <property type="entry name" value="CDGSH iron-sulfur domain, mitoNEET-type"/>
    <property type="match status" value="1"/>
</dbReference>
<reference evidence="6 7" key="1">
    <citation type="journal article" date="2002" name="Genome Res.">
        <title>The genome of Methanosarcina acetivorans reveals extensive metabolic and physiological diversity.</title>
        <authorList>
            <person name="Galagan J.E."/>
            <person name="Nusbaum C."/>
            <person name="Roy A."/>
            <person name="Endrizzi M.G."/>
            <person name="Macdonald P."/>
            <person name="FitzHugh W."/>
            <person name="Calvo S."/>
            <person name="Engels R."/>
            <person name="Smirnov S."/>
            <person name="Atnoor D."/>
            <person name="Brown A."/>
            <person name="Allen N."/>
            <person name="Naylor J."/>
            <person name="Stange-Thomann N."/>
            <person name="DeArellano K."/>
            <person name="Johnson R."/>
            <person name="Linton L."/>
            <person name="McEwan P."/>
            <person name="McKernan K."/>
            <person name="Talamas J."/>
            <person name="Tirrell A."/>
            <person name="Ye W."/>
            <person name="Zimmer A."/>
            <person name="Barber R.D."/>
            <person name="Cann I."/>
            <person name="Graham D.E."/>
            <person name="Grahame D.A."/>
            <person name="Guss A."/>
            <person name="Hedderich R."/>
            <person name="Ingram-Smith C."/>
            <person name="Kuettner C.H."/>
            <person name="Krzycki J.A."/>
            <person name="Leigh J.A."/>
            <person name="Li W."/>
            <person name="Liu J."/>
            <person name="Mukhopadhyay B."/>
            <person name="Reeve J.N."/>
            <person name="Smith K."/>
            <person name="Springer T.A."/>
            <person name="Umayam L.A."/>
            <person name="White O."/>
            <person name="White R.H."/>
            <person name="de Macario E.C."/>
            <person name="Ferry J.G."/>
            <person name="Jarrell K.F."/>
            <person name="Jing H."/>
            <person name="Macario A.J.L."/>
            <person name="Paulsen I."/>
            <person name="Pritchett M."/>
            <person name="Sowers K.R."/>
            <person name="Swanson R.V."/>
            <person name="Zinder S.H."/>
            <person name="Lander E."/>
            <person name="Metcalf W.W."/>
            <person name="Birren B."/>
        </authorList>
    </citation>
    <scope>NUCLEOTIDE SEQUENCE [LARGE SCALE GENOMIC DNA]</scope>
    <source>
        <strain evidence="7">ATCC 35395 / DSM 2834 / JCM 12185 / C2A</strain>
    </source>
</reference>
<dbReference type="Pfam" id="PF09360">
    <property type="entry name" value="zf-CDGSH"/>
    <property type="match status" value="1"/>
</dbReference>
<keyword evidence="4" id="KW-0411">Iron-sulfur</keyword>
<dbReference type="GO" id="GO:0046872">
    <property type="term" value="F:metal ion binding"/>
    <property type="evidence" value="ECO:0007669"/>
    <property type="project" value="UniProtKB-KW"/>
</dbReference>